<dbReference type="PATRIC" id="fig|754476.3.peg.1955"/>
<evidence type="ECO:0000256" key="4">
    <source>
        <dbReference type="ARBA" id="ARBA00022989"/>
    </source>
</evidence>
<keyword evidence="5" id="KW-0472">Membrane</keyword>
<dbReference type="STRING" id="754476.Q7A_1977"/>
<dbReference type="RefSeq" id="WP_014707163.1">
    <property type="nucleotide sequence ID" value="NC_017857.3"/>
</dbReference>
<accession>I1XK75</accession>
<evidence type="ECO:0000313" key="7">
    <source>
        <dbReference type="Proteomes" id="UP000009144"/>
    </source>
</evidence>
<dbReference type="AlphaFoldDB" id="I1XK75"/>
<keyword evidence="7" id="KW-1185">Reference proteome</keyword>
<dbReference type="HOGENOM" id="CLU_077905_1_0_6"/>
<protein>
    <submittedName>
        <fullName evidence="6">Iron permease</fullName>
    </submittedName>
</protein>
<evidence type="ECO:0000313" key="6">
    <source>
        <dbReference type="EMBL" id="AFI84794.1"/>
    </source>
</evidence>
<dbReference type="PANTHER" id="PTHR31632:SF2">
    <property type="entry name" value="PLASMA MEMBRANE IRON PERMEASE"/>
    <property type="match status" value="1"/>
</dbReference>
<dbReference type="EMBL" id="CP003390">
    <property type="protein sequence ID" value="AFI84794.1"/>
    <property type="molecule type" value="Genomic_DNA"/>
</dbReference>
<dbReference type="InterPro" id="IPR004923">
    <property type="entry name" value="FTR1/Fip1/EfeU"/>
</dbReference>
<gene>
    <name evidence="6" type="ordered locus">Q7A_1977</name>
</gene>
<dbReference type="Pfam" id="PF03239">
    <property type="entry name" value="FTR1"/>
    <property type="match status" value="1"/>
</dbReference>
<dbReference type="PANTHER" id="PTHR31632">
    <property type="entry name" value="IRON TRANSPORTER FTH1"/>
    <property type="match status" value="1"/>
</dbReference>
<keyword evidence="3" id="KW-0812">Transmembrane</keyword>
<reference evidence="6 7" key="2">
    <citation type="journal article" date="2013" name="Int. J. Syst. Evol. Microbiol.">
        <title>Methylophaga nitratireducenticrescens sp. nov. and Methylophaga frappieri sp. nov., isolated from the biofilm of the methanol-fed denitrification system treating the seawater at the Montreal Biodome.</title>
        <authorList>
            <person name="Villeneuve C."/>
            <person name="Martineau C."/>
            <person name="Mauffrey F."/>
            <person name="Villemur R."/>
        </authorList>
    </citation>
    <scope>NUCLEOTIDE SEQUENCE [LARGE SCALE GENOMIC DNA]</scope>
    <source>
        <strain evidence="6 7">JAM1</strain>
    </source>
</reference>
<dbReference type="GO" id="GO:0015093">
    <property type="term" value="F:ferrous iron transmembrane transporter activity"/>
    <property type="evidence" value="ECO:0007669"/>
    <property type="project" value="TreeGrafter"/>
</dbReference>
<comment type="similarity">
    <text evidence="2">Belongs to the oxidase-dependent Fe transporter (OFeT) (TC 9.A.10.1) family.</text>
</comment>
<evidence type="ECO:0000256" key="3">
    <source>
        <dbReference type="ARBA" id="ARBA00022692"/>
    </source>
</evidence>
<organism evidence="6 7">
    <name type="scientific">Methylophaga nitratireducenticrescens</name>
    <dbReference type="NCBI Taxonomy" id="754476"/>
    <lineage>
        <taxon>Bacteria</taxon>
        <taxon>Pseudomonadati</taxon>
        <taxon>Pseudomonadota</taxon>
        <taxon>Gammaproteobacteria</taxon>
        <taxon>Thiotrichales</taxon>
        <taxon>Piscirickettsiaceae</taxon>
        <taxon>Methylophaga</taxon>
    </lineage>
</organism>
<evidence type="ECO:0000256" key="2">
    <source>
        <dbReference type="ARBA" id="ARBA00008333"/>
    </source>
</evidence>
<reference evidence="6 7" key="1">
    <citation type="journal article" date="2012" name="J. Bacteriol.">
        <title>Complete genome sequences of Methylophaga sp. strain JAM1 and Methylophaga sp. strain JAM7.</title>
        <authorList>
            <person name="Villeneuve C."/>
            <person name="Martineau C."/>
            <person name="Mauffrey F."/>
            <person name="Villemur R."/>
        </authorList>
    </citation>
    <scope>NUCLEOTIDE SEQUENCE [LARGE SCALE GENOMIC DNA]</scope>
    <source>
        <strain evidence="6 7">JAM1</strain>
    </source>
</reference>
<evidence type="ECO:0000256" key="5">
    <source>
        <dbReference type="ARBA" id="ARBA00023136"/>
    </source>
</evidence>
<dbReference type="Proteomes" id="UP000009144">
    <property type="component" value="Chromosome"/>
</dbReference>
<dbReference type="OrthoDB" id="5764104at2"/>
<evidence type="ECO:0000256" key="1">
    <source>
        <dbReference type="ARBA" id="ARBA00004141"/>
    </source>
</evidence>
<name>I1XK75_METNJ</name>
<keyword evidence="4" id="KW-1133">Transmembrane helix</keyword>
<dbReference type="GO" id="GO:0033573">
    <property type="term" value="C:high-affinity iron permease complex"/>
    <property type="evidence" value="ECO:0007669"/>
    <property type="project" value="InterPro"/>
</dbReference>
<dbReference type="eggNOG" id="COG0672">
    <property type="taxonomic scope" value="Bacteria"/>
</dbReference>
<proteinExistence type="inferred from homology"/>
<sequence>MLLNSVILVLREVLEAAMVVSLFMAFTTVSQQSRGFLLKAILLGLIAGATYAYFLPEISNWLEGIGQEITNTIIHVGIYLFLTGFLWLISSNIVLPNRLVKAVMMAAIILAISRESAEIMLYISGFSSDHFLMQSVLSGSLIGLGIGVSCGIFLYHLMIALKPAAATRFICVLVVIVGGSMMSQATQFLIQADWLASTEPVWDSSHIISEHSLPGQLLYALMAYEATPTCSQIVIYLTSLALMILVIVVARFLQAQSKYD</sequence>
<dbReference type="KEGG" id="mej:Q7A_1977"/>
<comment type="subcellular location">
    <subcellularLocation>
        <location evidence="1">Membrane</location>
        <topology evidence="1">Multi-pass membrane protein</topology>
    </subcellularLocation>
</comment>